<gene>
    <name evidence="5" type="ORF">LOD99_8436</name>
</gene>
<feature type="domain" description="Hcy-binding" evidence="4">
    <location>
        <begin position="1"/>
        <end position="168"/>
    </location>
</feature>
<dbReference type="SUPFAM" id="SSF82282">
    <property type="entry name" value="Homocysteine S-methyltransferase"/>
    <property type="match status" value="1"/>
</dbReference>
<comment type="caution">
    <text evidence="5">The sequence shown here is derived from an EMBL/GenBank/DDBJ whole genome shotgun (WGS) entry which is preliminary data.</text>
</comment>
<keyword evidence="6" id="KW-1185">Reference proteome</keyword>
<evidence type="ECO:0000313" key="6">
    <source>
        <dbReference type="Proteomes" id="UP001165289"/>
    </source>
</evidence>
<dbReference type="InterPro" id="IPR003726">
    <property type="entry name" value="HCY_dom"/>
</dbReference>
<name>A0AAV7JGA1_9METZ</name>
<evidence type="ECO:0000256" key="3">
    <source>
        <dbReference type="ARBA" id="ARBA00034478"/>
    </source>
</evidence>
<dbReference type="EMBL" id="JAKMXF010000336">
    <property type="protein sequence ID" value="KAI6647849.1"/>
    <property type="molecule type" value="Genomic_DNA"/>
</dbReference>
<dbReference type="Gene3D" id="3.20.20.330">
    <property type="entry name" value="Homocysteine-binding-like domain"/>
    <property type="match status" value="1"/>
</dbReference>
<comment type="pathway">
    <text evidence="3">Amino-acid biosynthesis; L-methionine biosynthesis via de novo pathway.</text>
</comment>
<evidence type="ECO:0000256" key="1">
    <source>
        <dbReference type="ARBA" id="ARBA00022603"/>
    </source>
</evidence>
<evidence type="ECO:0000259" key="4">
    <source>
        <dbReference type="Pfam" id="PF02574"/>
    </source>
</evidence>
<sequence length="181" mass="19662">MSSIDEAVTALSGVQTAKKDGMLGDRDLPVWLSFSLLNSDIVELHSGEKLEDALEKLLGKFPGFINGLFLNCAGLDIITAALPVLIRLGKEHAVDVFGAYANRFAPINNKSPNSIEKSFKEDAHVCNLIDIPEEEYLEQVKTWIKLGCGVVGGCYGMGPKYIEMISKYVESSALGIKSQLP</sequence>
<reference evidence="5 6" key="1">
    <citation type="journal article" date="2023" name="BMC Biol.">
        <title>The compact genome of the sponge Oopsacas minuta (Hexactinellida) is lacking key metazoan core genes.</title>
        <authorList>
            <person name="Santini S."/>
            <person name="Schenkelaars Q."/>
            <person name="Jourda C."/>
            <person name="Duchesne M."/>
            <person name="Belahbib H."/>
            <person name="Rocher C."/>
            <person name="Selva M."/>
            <person name="Riesgo A."/>
            <person name="Vervoort M."/>
            <person name="Leys S.P."/>
            <person name="Kodjabachian L."/>
            <person name="Le Bivic A."/>
            <person name="Borchiellini C."/>
            <person name="Claverie J.M."/>
            <person name="Renard E."/>
        </authorList>
    </citation>
    <scope>NUCLEOTIDE SEQUENCE [LARGE SCALE GENOMIC DNA]</scope>
    <source>
        <strain evidence="5">SPO-2</strain>
    </source>
</reference>
<dbReference type="Pfam" id="PF02574">
    <property type="entry name" value="S-methyl_trans"/>
    <property type="match status" value="1"/>
</dbReference>
<dbReference type="GO" id="GO:0032259">
    <property type="term" value="P:methylation"/>
    <property type="evidence" value="ECO:0007669"/>
    <property type="project" value="UniProtKB-KW"/>
</dbReference>
<evidence type="ECO:0000313" key="5">
    <source>
        <dbReference type="EMBL" id="KAI6647849.1"/>
    </source>
</evidence>
<dbReference type="GO" id="GO:0008168">
    <property type="term" value="F:methyltransferase activity"/>
    <property type="evidence" value="ECO:0007669"/>
    <property type="project" value="UniProtKB-KW"/>
</dbReference>
<keyword evidence="1 5" id="KW-0489">Methyltransferase</keyword>
<proteinExistence type="predicted"/>
<accession>A0AAV7JGA1</accession>
<evidence type="ECO:0000256" key="2">
    <source>
        <dbReference type="ARBA" id="ARBA00022679"/>
    </source>
</evidence>
<dbReference type="InterPro" id="IPR036589">
    <property type="entry name" value="HCY_dom_sf"/>
</dbReference>
<organism evidence="5 6">
    <name type="scientific">Oopsacas minuta</name>
    <dbReference type="NCBI Taxonomy" id="111878"/>
    <lineage>
        <taxon>Eukaryota</taxon>
        <taxon>Metazoa</taxon>
        <taxon>Porifera</taxon>
        <taxon>Hexactinellida</taxon>
        <taxon>Hexasterophora</taxon>
        <taxon>Lyssacinosida</taxon>
        <taxon>Leucopsacidae</taxon>
        <taxon>Oopsacas</taxon>
    </lineage>
</organism>
<keyword evidence="2" id="KW-0808">Transferase</keyword>
<dbReference type="AlphaFoldDB" id="A0AAV7JGA1"/>
<protein>
    <submittedName>
        <fullName evidence="5">Homocysteine methyltransferase</fullName>
    </submittedName>
</protein>
<dbReference type="Proteomes" id="UP001165289">
    <property type="component" value="Unassembled WGS sequence"/>
</dbReference>